<sequence length="69" mass="7301">MVHLGQHENTVLTGHRLLPGDGAGVGTQVTDVFDLFGLHIDEHPAAKAFVRIVSPGWAIEPFGRGTASV</sequence>
<dbReference type="EMBL" id="CP016793">
    <property type="protein sequence ID" value="ANZ36034.1"/>
    <property type="molecule type" value="Genomic_DNA"/>
</dbReference>
<keyword evidence="2" id="KW-1185">Reference proteome</keyword>
<reference evidence="1 2" key="1">
    <citation type="submission" date="2016-07" db="EMBL/GenBank/DDBJ databases">
        <title>Complete genome sequence of the Lentzea guizhouensis DHS C013.</title>
        <authorList>
            <person name="Cao C."/>
        </authorList>
    </citation>
    <scope>NUCLEOTIDE SEQUENCE [LARGE SCALE GENOMIC DNA]</scope>
    <source>
        <strain evidence="1 2">DHS C013</strain>
    </source>
</reference>
<protein>
    <submittedName>
        <fullName evidence="1">Uncharacterized protein</fullName>
    </submittedName>
</protein>
<accession>A0A1B2HE78</accession>
<dbReference type="AlphaFoldDB" id="A0A1B2HE78"/>
<name>A0A1B2HE78_9PSEU</name>
<dbReference type="Proteomes" id="UP000093053">
    <property type="component" value="Chromosome"/>
</dbReference>
<dbReference type="KEGG" id="led:BBK82_08090"/>
<gene>
    <name evidence="1" type="ORF">BBK82_08090</name>
</gene>
<proteinExistence type="predicted"/>
<evidence type="ECO:0000313" key="1">
    <source>
        <dbReference type="EMBL" id="ANZ36034.1"/>
    </source>
</evidence>
<evidence type="ECO:0000313" key="2">
    <source>
        <dbReference type="Proteomes" id="UP000093053"/>
    </source>
</evidence>
<organism evidence="1 2">
    <name type="scientific">Lentzea guizhouensis</name>
    <dbReference type="NCBI Taxonomy" id="1586287"/>
    <lineage>
        <taxon>Bacteria</taxon>
        <taxon>Bacillati</taxon>
        <taxon>Actinomycetota</taxon>
        <taxon>Actinomycetes</taxon>
        <taxon>Pseudonocardiales</taxon>
        <taxon>Pseudonocardiaceae</taxon>
        <taxon>Lentzea</taxon>
    </lineage>
</organism>